<keyword evidence="7" id="KW-0807">Transducer</keyword>
<name>A0ABM4CBM6_HYDVU</name>
<proteinExistence type="predicted"/>
<dbReference type="PROSITE" id="PS50262">
    <property type="entry name" value="G_PROTEIN_RECEP_F1_2"/>
    <property type="match status" value="1"/>
</dbReference>
<dbReference type="RefSeq" id="XP_065659085.1">
    <property type="nucleotide sequence ID" value="XM_065803013.1"/>
</dbReference>
<feature type="transmembrane region" description="Helical" evidence="8">
    <location>
        <begin position="319"/>
        <end position="341"/>
    </location>
</feature>
<reference evidence="11" key="1">
    <citation type="submission" date="2025-08" db="UniProtKB">
        <authorList>
            <consortium name="RefSeq"/>
        </authorList>
    </citation>
    <scope>IDENTIFICATION</scope>
</reference>
<evidence type="ECO:0000313" key="11">
    <source>
        <dbReference type="RefSeq" id="XP_065659085.1"/>
    </source>
</evidence>
<evidence type="ECO:0000256" key="3">
    <source>
        <dbReference type="ARBA" id="ARBA00022989"/>
    </source>
</evidence>
<dbReference type="Pfam" id="PF00001">
    <property type="entry name" value="7tm_1"/>
    <property type="match status" value="1"/>
</dbReference>
<feature type="domain" description="G-protein coupled receptors family 1 profile" evidence="9">
    <location>
        <begin position="75"/>
        <end position="338"/>
    </location>
</feature>
<evidence type="ECO:0000256" key="6">
    <source>
        <dbReference type="ARBA" id="ARBA00023170"/>
    </source>
</evidence>
<feature type="transmembrane region" description="Helical" evidence="8">
    <location>
        <begin position="96"/>
        <end position="116"/>
    </location>
</feature>
<gene>
    <name evidence="11" type="primary">LOC101234578</name>
</gene>
<dbReference type="PRINTS" id="PR00237">
    <property type="entry name" value="GPCRRHODOPSN"/>
</dbReference>
<keyword evidence="6 11" id="KW-0675">Receptor</keyword>
<accession>A0ABM4CBM6</accession>
<dbReference type="PANTHER" id="PTHR45695:SF9">
    <property type="entry name" value="LEUCOKININ RECEPTOR"/>
    <property type="match status" value="1"/>
</dbReference>
<dbReference type="GeneID" id="101234578"/>
<keyword evidence="5 8" id="KW-0472">Membrane</keyword>
<dbReference type="Gene3D" id="1.20.1070.10">
    <property type="entry name" value="Rhodopsin 7-helix transmembrane proteins"/>
    <property type="match status" value="1"/>
</dbReference>
<keyword evidence="10" id="KW-1185">Reference proteome</keyword>
<evidence type="ECO:0000256" key="1">
    <source>
        <dbReference type="ARBA" id="ARBA00004141"/>
    </source>
</evidence>
<keyword evidence="4" id="KW-0297">G-protein coupled receptor</keyword>
<dbReference type="Proteomes" id="UP001652625">
    <property type="component" value="Chromosome 08"/>
</dbReference>
<feature type="transmembrane region" description="Helical" evidence="8">
    <location>
        <begin position="59"/>
        <end position="84"/>
    </location>
</feature>
<evidence type="ECO:0000256" key="5">
    <source>
        <dbReference type="ARBA" id="ARBA00023136"/>
    </source>
</evidence>
<dbReference type="InterPro" id="IPR017452">
    <property type="entry name" value="GPCR_Rhodpsn_7TM"/>
</dbReference>
<evidence type="ECO:0000256" key="8">
    <source>
        <dbReference type="SAM" id="Phobius"/>
    </source>
</evidence>
<sequence length="558" mass="64465">MEWQPVNHQHLQHFYSAFYLTLFANARRILPLGKVQQSQNGESTLKNYKRMNWKDACSIILTSIDIFIVVGGIVGNFFILILIIRKKKSDDLTNYFIFNLSLADLAISIFVIPFSLPSLNNVWIPKKWDCTYLMPILEHFAGVCVLTHTAISLIRYMVVSQNKIVQAIKLKHIVFVIGLIWLVAFAIISASMMGGLGRFILKNTSGTNKTEKMTCDVDFFGESTRKYVYAVMIFSLTYIIPMVCTGFSYYRIYKVVSDNANSLKGMVTNDLLVSRKRSSKRLNRILLTMYIFFGSTTLPIQVLYLIQGVTTIGDIFKDIWPVTFTLFYLQVVTNPLVLLYMRTEYRKELYKISCFCFSRNYDSHHNSPLRISKGKIKGKSYYKQVSMATDNQVSVKSTESHIFVKQTENFFAYRKYRNQFCLKMSGKHSTHKNVTFSCTKESKKISLVAKTRIEYFPQSDDQVCQSKNTHRDILNHSFLESPTDTVPNFEFKCFLISYPQKEANLSDSSSSSCANEYLTRRENLFKCFDRNGYSFSVDKTNDYLLDDLLFDSLKETLL</sequence>
<comment type="subcellular location">
    <subcellularLocation>
        <location evidence="1">Membrane</location>
        <topology evidence="1">Multi-pass membrane protein</topology>
    </subcellularLocation>
</comment>
<feature type="transmembrane region" description="Helical" evidence="8">
    <location>
        <begin position="170"/>
        <end position="193"/>
    </location>
</feature>
<evidence type="ECO:0000313" key="10">
    <source>
        <dbReference type="Proteomes" id="UP001652625"/>
    </source>
</evidence>
<feature type="transmembrane region" description="Helical" evidence="8">
    <location>
        <begin position="285"/>
        <end position="307"/>
    </location>
</feature>
<dbReference type="SUPFAM" id="SSF81321">
    <property type="entry name" value="Family A G protein-coupled receptor-like"/>
    <property type="match status" value="1"/>
</dbReference>
<evidence type="ECO:0000256" key="2">
    <source>
        <dbReference type="ARBA" id="ARBA00022692"/>
    </source>
</evidence>
<keyword evidence="3 8" id="KW-1133">Transmembrane helix</keyword>
<keyword evidence="2 8" id="KW-0812">Transmembrane</keyword>
<feature type="transmembrane region" description="Helical" evidence="8">
    <location>
        <begin position="227"/>
        <end position="250"/>
    </location>
</feature>
<evidence type="ECO:0000256" key="7">
    <source>
        <dbReference type="ARBA" id="ARBA00023224"/>
    </source>
</evidence>
<feature type="transmembrane region" description="Helical" evidence="8">
    <location>
        <begin position="136"/>
        <end position="158"/>
    </location>
</feature>
<protein>
    <submittedName>
        <fullName evidence="11">Neuropeptide Y receptor type 2 isoform X2</fullName>
    </submittedName>
</protein>
<dbReference type="CDD" id="cd00637">
    <property type="entry name" value="7tm_classA_rhodopsin-like"/>
    <property type="match status" value="1"/>
</dbReference>
<organism evidence="10 11">
    <name type="scientific">Hydra vulgaris</name>
    <name type="common">Hydra</name>
    <name type="synonym">Hydra attenuata</name>
    <dbReference type="NCBI Taxonomy" id="6087"/>
    <lineage>
        <taxon>Eukaryota</taxon>
        <taxon>Metazoa</taxon>
        <taxon>Cnidaria</taxon>
        <taxon>Hydrozoa</taxon>
        <taxon>Hydroidolina</taxon>
        <taxon>Anthoathecata</taxon>
        <taxon>Aplanulata</taxon>
        <taxon>Hydridae</taxon>
        <taxon>Hydra</taxon>
    </lineage>
</organism>
<dbReference type="InterPro" id="IPR000276">
    <property type="entry name" value="GPCR_Rhodpsn"/>
</dbReference>
<evidence type="ECO:0000259" key="9">
    <source>
        <dbReference type="PROSITE" id="PS50262"/>
    </source>
</evidence>
<evidence type="ECO:0000256" key="4">
    <source>
        <dbReference type="ARBA" id="ARBA00023040"/>
    </source>
</evidence>
<dbReference type="PANTHER" id="PTHR45695">
    <property type="entry name" value="LEUCOKININ RECEPTOR-RELATED"/>
    <property type="match status" value="1"/>
</dbReference>